<dbReference type="NCBIfam" id="NF008439">
    <property type="entry name" value="PRK11282.1"/>
    <property type="match status" value="1"/>
</dbReference>
<evidence type="ECO:0000256" key="2">
    <source>
        <dbReference type="ARBA" id="ARBA00022827"/>
    </source>
</evidence>
<protein>
    <submittedName>
        <fullName evidence="4">Glycolate dehydrogenase, FAD-binding subunit GlcE</fullName>
        <ecNumber evidence="4">1.1.99.14</ecNumber>
    </submittedName>
</protein>
<keyword evidence="1" id="KW-0285">Flavoprotein</keyword>
<dbReference type="GO" id="GO:0019154">
    <property type="term" value="F:glycolate dehydrogenase activity"/>
    <property type="evidence" value="ECO:0007669"/>
    <property type="project" value="UniProtKB-EC"/>
</dbReference>
<dbReference type="InterPro" id="IPR016166">
    <property type="entry name" value="FAD-bd_PCMH"/>
</dbReference>
<dbReference type="InterPro" id="IPR006094">
    <property type="entry name" value="Oxid_FAD_bind_N"/>
</dbReference>
<dbReference type="PANTHER" id="PTHR11748:SF103">
    <property type="entry name" value="GLYCOLATE OXIDASE SUBUNIT GLCE"/>
    <property type="match status" value="1"/>
</dbReference>
<evidence type="ECO:0000256" key="1">
    <source>
        <dbReference type="ARBA" id="ARBA00022630"/>
    </source>
</evidence>
<organism evidence="4">
    <name type="scientific">hydrothermal vent metagenome</name>
    <dbReference type="NCBI Taxonomy" id="652676"/>
    <lineage>
        <taxon>unclassified sequences</taxon>
        <taxon>metagenomes</taxon>
        <taxon>ecological metagenomes</taxon>
    </lineage>
</organism>
<keyword evidence="2" id="KW-0274">FAD</keyword>
<reference evidence="4" key="1">
    <citation type="submission" date="2015-10" db="EMBL/GenBank/DDBJ databases">
        <authorList>
            <person name="Gilbert D.G."/>
        </authorList>
    </citation>
    <scope>NUCLEOTIDE SEQUENCE</scope>
</reference>
<evidence type="ECO:0000313" key="4">
    <source>
        <dbReference type="EMBL" id="CUS50871.1"/>
    </source>
</evidence>
<dbReference type="InterPro" id="IPR016171">
    <property type="entry name" value="Vanillyl_alc_oxidase_C-sub2"/>
</dbReference>
<dbReference type="InterPro" id="IPR016169">
    <property type="entry name" value="FAD-bd_PCMH_sub2"/>
</dbReference>
<accession>A0A160TT68</accession>
<feature type="domain" description="FAD-binding PCMH-type" evidence="3">
    <location>
        <begin position="1"/>
        <end position="170"/>
    </location>
</feature>
<gene>
    <name evidence="4" type="ORF">MGWOODY_XGa550</name>
</gene>
<dbReference type="PROSITE" id="PS51387">
    <property type="entry name" value="FAD_PCMH"/>
    <property type="match status" value="1"/>
</dbReference>
<evidence type="ECO:0000259" key="3">
    <source>
        <dbReference type="PROSITE" id="PS51387"/>
    </source>
</evidence>
<sequence>MNDGTAGLSDIISAAASVKRSLQIVGGASKLFYGREPTGELLAVGNHTGITAYDPTELVVTVRAGTRLSDLAEVLRHERQMLPFEPPQFGSLTTIGGTVACGLSGPSRPYRGAVRDFVLGVGLLNGWGEQLRFGGQVIKNVAGYDVSRLITGAMGTLGVILDVSIRVHPLPETEKTLYYELTEQQALKKMNEVSGRPLPLTGACYYQGVLSLRLSGSVEGVSAAVDVLGGSQASDGDAIWATLRDHSHPYFVSDKPLWRLSVPSVAGSLDLAGETFIEWGGALRWLQSELSPDLIRASVEALGGHATLFRGGDRSGSVFHPNARALHELNVRLKRTFDPEGILNPGRLYPDI</sequence>
<dbReference type="InterPro" id="IPR036318">
    <property type="entry name" value="FAD-bd_PCMH-like_sf"/>
</dbReference>
<dbReference type="GO" id="GO:0071949">
    <property type="term" value="F:FAD binding"/>
    <property type="evidence" value="ECO:0007669"/>
    <property type="project" value="InterPro"/>
</dbReference>
<dbReference type="AlphaFoldDB" id="A0A160TT68"/>
<dbReference type="SUPFAM" id="SSF56176">
    <property type="entry name" value="FAD-binding/transporter-associated domain-like"/>
    <property type="match status" value="1"/>
</dbReference>
<dbReference type="EC" id="1.1.99.14" evidence="4"/>
<dbReference type="Gene3D" id="3.30.465.10">
    <property type="match status" value="1"/>
</dbReference>
<dbReference type="PANTHER" id="PTHR11748">
    <property type="entry name" value="D-LACTATE DEHYDROGENASE"/>
    <property type="match status" value="1"/>
</dbReference>
<dbReference type="Pfam" id="PF01565">
    <property type="entry name" value="FAD_binding_4"/>
    <property type="match status" value="1"/>
</dbReference>
<name>A0A160TT68_9ZZZZ</name>
<dbReference type="SUPFAM" id="SSF55103">
    <property type="entry name" value="FAD-linked oxidases, C-terminal domain"/>
    <property type="match status" value="1"/>
</dbReference>
<dbReference type="EMBL" id="CZRL01000041">
    <property type="protein sequence ID" value="CUS50871.1"/>
    <property type="molecule type" value="Genomic_DNA"/>
</dbReference>
<proteinExistence type="predicted"/>
<dbReference type="Gene3D" id="1.10.45.10">
    <property type="entry name" value="Vanillyl-alcohol Oxidase, Chain A, domain 4"/>
    <property type="match status" value="1"/>
</dbReference>
<dbReference type="InterPro" id="IPR016164">
    <property type="entry name" value="FAD-linked_Oxase-like_C"/>
</dbReference>
<keyword evidence="4" id="KW-0560">Oxidoreductase</keyword>